<keyword evidence="3" id="KW-1185">Reference proteome</keyword>
<reference evidence="2" key="3">
    <citation type="submission" date="2025-09" db="UniProtKB">
        <authorList>
            <consortium name="Ensembl"/>
        </authorList>
    </citation>
    <scope>IDENTIFICATION</scope>
</reference>
<dbReference type="PANTHER" id="PTHR43313:SF11">
    <property type="entry name" value="RETINOL DEHYDROGENASE 16"/>
    <property type="match status" value="1"/>
</dbReference>
<dbReference type="GeneTree" id="ENSGT00940000154118"/>
<dbReference type="Pfam" id="PF00106">
    <property type="entry name" value="adh_short"/>
    <property type="match status" value="1"/>
</dbReference>
<dbReference type="AlphaFoldDB" id="G3VEP7"/>
<dbReference type="SUPFAM" id="SSF51735">
    <property type="entry name" value="NAD(P)-binding Rossmann-fold domains"/>
    <property type="match status" value="1"/>
</dbReference>
<dbReference type="PRINTS" id="PR00081">
    <property type="entry name" value="GDHRDH"/>
</dbReference>
<dbReference type="PANTHER" id="PTHR43313">
    <property type="entry name" value="SHORT-CHAIN DEHYDROGENASE/REDUCTASE FAMILY 9C"/>
    <property type="match status" value="1"/>
</dbReference>
<dbReference type="Ensembl" id="ENSSHAT00000001668.2">
    <property type="protein sequence ID" value="ENSSHAP00000001651.2"/>
    <property type="gene ID" value="ENSSHAG00000001470.2"/>
</dbReference>
<dbReference type="Gene3D" id="3.40.50.720">
    <property type="entry name" value="NAD(P)-binding Rossmann-like Domain"/>
    <property type="match status" value="1"/>
</dbReference>
<dbReference type="InterPro" id="IPR002347">
    <property type="entry name" value="SDR_fam"/>
</dbReference>
<dbReference type="InterPro" id="IPR036291">
    <property type="entry name" value="NAD(P)-bd_dom_sf"/>
</dbReference>
<proteinExistence type="inferred from homology"/>
<name>G3VEP7_SARHA</name>
<protein>
    <submittedName>
        <fullName evidence="2">Uncharacterized protein</fullName>
    </submittedName>
</protein>
<dbReference type="eggNOG" id="KOG1610">
    <property type="taxonomic scope" value="Eukaryota"/>
</dbReference>
<accession>G3VEP7</accession>
<dbReference type="Proteomes" id="UP000007648">
    <property type="component" value="Unassembled WGS sequence"/>
</dbReference>
<dbReference type="HOGENOM" id="CLU_010194_2_0_1"/>
<evidence type="ECO:0000313" key="3">
    <source>
        <dbReference type="Proteomes" id="UP000007648"/>
    </source>
</evidence>
<reference evidence="2 3" key="1">
    <citation type="journal article" date="2011" name="Proc. Natl. Acad. Sci. U.S.A.">
        <title>Genetic diversity and population structure of the endangered marsupial Sarcophilus harrisii (Tasmanian devil).</title>
        <authorList>
            <person name="Miller W."/>
            <person name="Hayes V.M."/>
            <person name="Ratan A."/>
            <person name="Petersen D.C."/>
            <person name="Wittekindt N.E."/>
            <person name="Miller J."/>
            <person name="Walenz B."/>
            <person name="Knight J."/>
            <person name="Qi J."/>
            <person name="Zhao F."/>
            <person name="Wang Q."/>
            <person name="Bedoya-Reina O.C."/>
            <person name="Katiyar N."/>
            <person name="Tomsho L.P."/>
            <person name="Kasson L.M."/>
            <person name="Hardie R.A."/>
            <person name="Woodbridge P."/>
            <person name="Tindall E.A."/>
            <person name="Bertelsen M.F."/>
            <person name="Dixon D."/>
            <person name="Pyecroft S."/>
            <person name="Helgen K.M."/>
            <person name="Lesk A.M."/>
            <person name="Pringle T.H."/>
            <person name="Patterson N."/>
            <person name="Zhang Y."/>
            <person name="Kreiss A."/>
            <person name="Woods G.M."/>
            <person name="Jones M.E."/>
            <person name="Schuster S.C."/>
        </authorList>
    </citation>
    <scope>NUCLEOTIDE SEQUENCE [LARGE SCALE GENOMIC DNA]</scope>
</reference>
<comment type="similarity">
    <text evidence="1">Belongs to the short-chain dehydrogenases/reductases (SDR) family.</text>
</comment>
<organism evidence="2 3">
    <name type="scientific">Sarcophilus harrisii</name>
    <name type="common">Tasmanian devil</name>
    <name type="synonym">Sarcophilus laniarius</name>
    <dbReference type="NCBI Taxonomy" id="9305"/>
    <lineage>
        <taxon>Eukaryota</taxon>
        <taxon>Metazoa</taxon>
        <taxon>Chordata</taxon>
        <taxon>Craniata</taxon>
        <taxon>Vertebrata</taxon>
        <taxon>Euteleostomi</taxon>
        <taxon>Mammalia</taxon>
        <taxon>Metatheria</taxon>
        <taxon>Dasyuromorphia</taxon>
        <taxon>Dasyuridae</taxon>
        <taxon>Sarcophilus</taxon>
    </lineage>
</organism>
<dbReference type="STRING" id="9305.ENSSHAP00000001651"/>
<dbReference type="GO" id="GO:0016491">
    <property type="term" value="F:oxidoreductase activity"/>
    <property type="evidence" value="ECO:0007669"/>
    <property type="project" value="TreeGrafter"/>
</dbReference>
<evidence type="ECO:0000313" key="2">
    <source>
        <dbReference type="Ensembl" id="ENSSHAP00000001651.2"/>
    </source>
</evidence>
<dbReference type="GO" id="GO:0008202">
    <property type="term" value="P:steroid metabolic process"/>
    <property type="evidence" value="ECO:0007669"/>
    <property type="project" value="TreeGrafter"/>
</dbReference>
<reference evidence="2" key="2">
    <citation type="submission" date="2025-08" db="UniProtKB">
        <authorList>
            <consortium name="Ensembl"/>
        </authorList>
    </citation>
    <scope>IDENTIFICATION</scope>
</reference>
<evidence type="ECO:0000256" key="1">
    <source>
        <dbReference type="ARBA" id="ARBA00006484"/>
    </source>
</evidence>
<sequence length="293" mass="33427">MVVIVCLYYGFWWHKEKKLIQNIPEKYVVIPDCDSGFGNLLAKHLDLQGLQVLASCLTVKGAEVSKKSTLDRLKTVILDTTKIESLWGLVNNAGITSPTFPNEWLKKKDFVKILDVNLIGLIEVTLSMLPMVQKAQGRVVNVPSIAGKQSIFDGRRCISKYGVEAFSKIALFGVRVVIIEPGNSRTNIFSLENMNDRLKNQWSQVRCIIFLFRSFFHSYIHSFHFLSISDCKKNLYPVIWSMEHALTAVHPRTHYTVSWDNKFIYIPLSCLPTFLIEFIIYFKPKPAHAVSLG</sequence>